<dbReference type="RefSeq" id="WP_345014794.1">
    <property type="nucleotide sequence ID" value="NZ_BAAAZY010000011.1"/>
</dbReference>
<keyword evidence="2" id="KW-1133">Transmembrane helix</keyword>
<reference evidence="4" key="1">
    <citation type="journal article" date="2019" name="Int. J. Syst. Evol. Microbiol.">
        <title>The Global Catalogue of Microorganisms (GCM) 10K type strain sequencing project: providing services to taxonomists for standard genome sequencing and annotation.</title>
        <authorList>
            <consortium name="The Broad Institute Genomics Platform"/>
            <consortium name="The Broad Institute Genome Sequencing Center for Infectious Disease"/>
            <person name="Wu L."/>
            <person name="Ma J."/>
        </authorList>
    </citation>
    <scope>NUCLEOTIDE SEQUENCE [LARGE SCALE GENOMIC DNA]</scope>
    <source>
        <strain evidence="4">JCM 16925</strain>
    </source>
</reference>
<gene>
    <name evidence="3" type="ORF">GCM10022233_41140</name>
</gene>
<feature type="transmembrane region" description="Helical" evidence="2">
    <location>
        <begin position="36"/>
        <end position="58"/>
    </location>
</feature>
<accession>A0ABP7VA78</accession>
<organism evidence="3 4">
    <name type="scientific">Streptomyces shaanxiensis</name>
    <dbReference type="NCBI Taxonomy" id="653357"/>
    <lineage>
        <taxon>Bacteria</taxon>
        <taxon>Bacillati</taxon>
        <taxon>Actinomycetota</taxon>
        <taxon>Actinomycetes</taxon>
        <taxon>Kitasatosporales</taxon>
        <taxon>Streptomycetaceae</taxon>
        <taxon>Streptomyces</taxon>
    </lineage>
</organism>
<keyword evidence="2" id="KW-0472">Membrane</keyword>
<evidence type="ECO:0000313" key="3">
    <source>
        <dbReference type="EMBL" id="GAA4062961.1"/>
    </source>
</evidence>
<evidence type="ECO:0000256" key="2">
    <source>
        <dbReference type="SAM" id="Phobius"/>
    </source>
</evidence>
<sequence>MAIRSTALVWTGIGLCVAGAAGLVTGGVLDVDAADPWASVAGGAGGLLGLAVTLYALLGPTPTPTPAATSTDAVTASGARSVAAGGNIGSVTTGDGASAVLPPTVVPPSTPPASPSRSASGPVTASGERSVAAGGDIGAVSTGDA</sequence>
<name>A0ABP7VA78_9ACTN</name>
<proteinExistence type="predicted"/>
<protein>
    <submittedName>
        <fullName evidence="3">Uncharacterized protein</fullName>
    </submittedName>
</protein>
<dbReference type="Proteomes" id="UP001499984">
    <property type="component" value="Unassembled WGS sequence"/>
</dbReference>
<dbReference type="EMBL" id="BAAAZY010000011">
    <property type="protein sequence ID" value="GAA4062961.1"/>
    <property type="molecule type" value="Genomic_DNA"/>
</dbReference>
<feature type="region of interest" description="Disordered" evidence="1">
    <location>
        <begin position="94"/>
        <end position="145"/>
    </location>
</feature>
<comment type="caution">
    <text evidence="3">The sequence shown here is derived from an EMBL/GenBank/DDBJ whole genome shotgun (WGS) entry which is preliminary data.</text>
</comment>
<evidence type="ECO:0000313" key="4">
    <source>
        <dbReference type="Proteomes" id="UP001499984"/>
    </source>
</evidence>
<feature type="compositionally biased region" description="Pro residues" evidence="1">
    <location>
        <begin position="104"/>
        <end position="114"/>
    </location>
</feature>
<evidence type="ECO:0000256" key="1">
    <source>
        <dbReference type="SAM" id="MobiDB-lite"/>
    </source>
</evidence>
<keyword evidence="4" id="KW-1185">Reference proteome</keyword>
<keyword evidence="2" id="KW-0812">Transmembrane</keyword>